<reference evidence="1" key="1">
    <citation type="journal article" date="2014" name="Int. J. Syst. Evol. Microbiol.">
        <title>Complete genome sequence of Corynebacterium casei LMG S-19264T (=DSM 44701T), isolated from a smear-ripened cheese.</title>
        <authorList>
            <consortium name="US DOE Joint Genome Institute (JGI-PGF)"/>
            <person name="Walter F."/>
            <person name="Albersmeier A."/>
            <person name="Kalinowski J."/>
            <person name="Ruckert C."/>
        </authorList>
    </citation>
    <scope>NUCLEOTIDE SEQUENCE</scope>
    <source>
        <strain evidence="1">JCM 5016</strain>
    </source>
</reference>
<protein>
    <submittedName>
        <fullName evidence="1">Uncharacterized protein</fullName>
    </submittedName>
</protein>
<evidence type="ECO:0000313" key="2">
    <source>
        <dbReference type="Proteomes" id="UP000623010"/>
    </source>
</evidence>
<keyword evidence="2" id="KW-1185">Reference proteome</keyword>
<proteinExistence type="predicted"/>
<dbReference type="InterPro" id="IPR045701">
    <property type="entry name" value="DUF6059"/>
</dbReference>
<comment type="caution">
    <text evidence="1">The sequence shown here is derived from an EMBL/GenBank/DDBJ whole genome shotgun (WGS) entry which is preliminary data.</text>
</comment>
<dbReference type="EMBL" id="BMWH01000005">
    <property type="protein sequence ID" value="GGZ81913.1"/>
    <property type="molecule type" value="Genomic_DNA"/>
</dbReference>
<gene>
    <name evidence="1" type="ORF">GCM10010389_19720</name>
</gene>
<reference evidence="1" key="2">
    <citation type="submission" date="2020-09" db="EMBL/GenBank/DDBJ databases">
        <authorList>
            <person name="Sun Q."/>
            <person name="Ohkuma M."/>
        </authorList>
    </citation>
    <scope>NUCLEOTIDE SEQUENCE</scope>
    <source>
        <strain evidence="1">JCM 5016</strain>
    </source>
</reference>
<dbReference type="Proteomes" id="UP000623010">
    <property type="component" value="Unassembled WGS sequence"/>
</dbReference>
<organism evidence="1 2">
    <name type="scientific">Streptomyces echinoruber</name>
    <dbReference type="NCBI Taxonomy" id="68898"/>
    <lineage>
        <taxon>Bacteria</taxon>
        <taxon>Bacillati</taxon>
        <taxon>Actinomycetota</taxon>
        <taxon>Actinomycetes</taxon>
        <taxon>Kitasatosporales</taxon>
        <taxon>Streptomycetaceae</taxon>
        <taxon>Streptomyces</taxon>
    </lineage>
</organism>
<accession>A0A918R0U1</accession>
<evidence type="ECO:0000313" key="1">
    <source>
        <dbReference type="EMBL" id="GGZ81913.1"/>
    </source>
</evidence>
<dbReference type="AlphaFoldDB" id="A0A918R0U1"/>
<dbReference type="Pfam" id="PF19534">
    <property type="entry name" value="DUF6059"/>
    <property type="match status" value="1"/>
</dbReference>
<sequence>MWVGVGRVVVKVLTMPGLQALGVWFGACVPWPMAYGAWDEPVRWVPGAPDGVARLLEPPPLHPERVRDDLPLTELELRIARELGAVRPRWPAH</sequence>
<name>A0A918R0U1_9ACTN</name>
<dbReference type="PROSITE" id="PS51257">
    <property type="entry name" value="PROKAR_LIPOPROTEIN"/>
    <property type="match status" value="1"/>
</dbReference>